<evidence type="ECO:0000313" key="13">
    <source>
        <dbReference type="EMBL" id="KAK9920336.1"/>
    </source>
</evidence>
<name>A0AAW1W8W6_RUBAR</name>
<evidence type="ECO:0000256" key="5">
    <source>
        <dbReference type="ARBA" id="ARBA00022692"/>
    </source>
</evidence>
<sequence length="218" mass="24709">MTVTVKGQDLKLVKILTAFIGIDFSCNKFNDSIPEEIGELKSLYFLNLSNNAFAGAIPSSLSNLSQLESLDLSKNNLSGQIPPQLTRLTFLSYLNLSNNQLVGRIPTGNQFSTYPKDSYEGNKGLWGPPLTTEVSPPRASNGSHPNSGDEIDWDIISAEIGFTCGFGIVIGSLLFCKRWRKWYYRAMYSMLLKIFPQLEQRFGNHRRHVYISQKYWRR</sequence>
<feature type="transmembrane region" description="Helical" evidence="12">
    <location>
        <begin position="155"/>
        <end position="176"/>
    </location>
</feature>
<dbReference type="GO" id="GO:0005886">
    <property type="term" value="C:plasma membrane"/>
    <property type="evidence" value="ECO:0007669"/>
    <property type="project" value="UniProtKB-SubCell"/>
</dbReference>
<comment type="subcellular location">
    <subcellularLocation>
        <location evidence="1">Cell membrane</location>
        <topology evidence="1">Single-pass type I membrane protein</topology>
    </subcellularLocation>
</comment>
<proteinExistence type="inferred from homology"/>
<dbReference type="PANTHER" id="PTHR27004">
    <property type="entry name" value="RECEPTOR-LIKE PROTEIN 12 ISOFORM X1"/>
    <property type="match status" value="1"/>
</dbReference>
<keyword evidence="7 12" id="KW-1133">Transmembrane helix</keyword>
<keyword evidence="4" id="KW-0433">Leucine-rich repeat</keyword>
<keyword evidence="6" id="KW-0677">Repeat</keyword>
<dbReference type="EMBL" id="JBEDUW010000006">
    <property type="protein sequence ID" value="KAK9920336.1"/>
    <property type="molecule type" value="Genomic_DNA"/>
</dbReference>
<dbReference type="Pfam" id="PF00560">
    <property type="entry name" value="LRR_1"/>
    <property type="match status" value="3"/>
</dbReference>
<feature type="compositionally biased region" description="Polar residues" evidence="11">
    <location>
        <begin position="132"/>
        <end position="146"/>
    </location>
</feature>
<evidence type="ECO:0000256" key="6">
    <source>
        <dbReference type="ARBA" id="ARBA00022737"/>
    </source>
</evidence>
<evidence type="ECO:0000313" key="14">
    <source>
        <dbReference type="Proteomes" id="UP001457282"/>
    </source>
</evidence>
<organism evidence="13 14">
    <name type="scientific">Rubus argutus</name>
    <name type="common">Southern blackberry</name>
    <dbReference type="NCBI Taxonomy" id="59490"/>
    <lineage>
        <taxon>Eukaryota</taxon>
        <taxon>Viridiplantae</taxon>
        <taxon>Streptophyta</taxon>
        <taxon>Embryophyta</taxon>
        <taxon>Tracheophyta</taxon>
        <taxon>Spermatophyta</taxon>
        <taxon>Magnoliopsida</taxon>
        <taxon>eudicotyledons</taxon>
        <taxon>Gunneridae</taxon>
        <taxon>Pentapetalae</taxon>
        <taxon>rosids</taxon>
        <taxon>fabids</taxon>
        <taxon>Rosales</taxon>
        <taxon>Rosaceae</taxon>
        <taxon>Rosoideae</taxon>
        <taxon>Rosoideae incertae sedis</taxon>
        <taxon>Rubus</taxon>
    </lineage>
</organism>
<feature type="region of interest" description="Disordered" evidence="11">
    <location>
        <begin position="123"/>
        <end position="146"/>
    </location>
</feature>
<gene>
    <name evidence="13" type="ORF">M0R45_028891</name>
</gene>
<evidence type="ECO:0000256" key="11">
    <source>
        <dbReference type="SAM" id="MobiDB-lite"/>
    </source>
</evidence>
<evidence type="ECO:0000256" key="2">
    <source>
        <dbReference type="ARBA" id="ARBA00009592"/>
    </source>
</evidence>
<keyword evidence="5 12" id="KW-0812">Transmembrane</keyword>
<keyword evidence="9" id="KW-0675">Receptor</keyword>
<evidence type="ECO:0000256" key="12">
    <source>
        <dbReference type="SAM" id="Phobius"/>
    </source>
</evidence>
<reference evidence="13 14" key="1">
    <citation type="journal article" date="2023" name="G3 (Bethesda)">
        <title>A chromosome-length genome assembly and annotation of blackberry (Rubus argutus, cv. 'Hillquist').</title>
        <authorList>
            <person name="Bruna T."/>
            <person name="Aryal R."/>
            <person name="Dudchenko O."/>
            <person name="Sargent D.J."/>
            <person name="Mead D."/>
            <person name="Buti M."/>
            <person name="Cavallini A."/>
            <person name="Hytonen T."/>
            <person name="Andres J."/>
            <person name="Pham M."/>
            <person name="Weisz D."/>
            <person name="Mascagni F."/>
            <person name="Usai G."/>
            <person name="Natali L."/>
            <person name="Bassil N."/>
            <person name="Fernandez G.E."/>
            <person name="Lomsadze A."/>
            <person name="Armour M."/>
            <person name="Olukolu B."/>
            <person name="Poorten T."/>
            <person name="Britton C."/>
            <person name="Davik J."/>
            <person name="Ashrafi H."/>
            <person name="Aiden E.L."/>
            <person name="Borodovsky M."/>
            <person name="Worthington M."/>
        </authorList>
    </citation>
    <scope>NUCLEOTIDE SEQUENCE [LARGE SCALE GENOMIC DNA]</scope>
    <source>
        <strain evidence="13">PI 553951</strain>
    </source>
</reference>
<dbReference type="AlphaFoldDB" id="A0AAW1W8W6"/>
<keyword evidence="14" id="KW-1185">Reference proteome</keyword>
<dbReference type="PRINTS" id="PR00019">
    <property type="entry name" value="LEURICHRPT"/>
</dbReference>
<protein>
    <submittedName>
        <fullName evidence="13">Uncharacterized protein</fullName>
    </submittedName>
</protein>
<evidence type="ECO:0000256" key="3">
    <source>
        <dbReference type="ARBA" id="ARBA00022475"/>
    </source>
</evidence>
<dbReference type="InterPro" id="IPR032675">
    <property type="entry name" value="LRR_dom_sf"/>
</dbReference>
<evidence type="ECO:0000256" key="10">
    <source>
        <dbReference type="ARBA" id="ARBA00023180"/>
    </source>
</evidence>
<dbReference type="Gene3D" id="3.80.10.10">
    <property type="entry name" value="Ribonuclease Inhibitor"/>
    <property type="match status" value="1"/>
</dbReference>
<evidence type="ECO:0000256" key="9">
    <source>
        <dbReference type="ARBA" id="ARBA00023170"/>
    </source>
</evidence>
<evidence type="ECO:0000256" key="1">
    <source>
        <dbReference type="ARBA" id="ARBA00004251"/>
    </source>
</evidence>
<evidence type="ECO:0000256" key="7">
    <source>
        <dbReference type="ARBA" id="ARBA00022989"/>
    </source>
</evidence>
<comment type="caution">
    <text evidence="13">The sequence shown here is derived from an EMBL/GenBank/DDBJ whole genome shotgun (WGS) entry which is preliminary data.</text>
</comment>
<comment type="similarity">
    <text evidence="2">Belongs to the RLP family.</text>
</comment>
<dbReference type="FunFam" id="3.80.10.10:FF:000111">
    <property type="entry name" value="LRR receptor-like serine/threonine-protein kinase ERECTA"/>
    <property type="match status" value="1"/>
</dbReference>
<accession>A0AAW1W8W6</accession>
<dbReference type="InterPro" id="IPR001611">
    <property type="entry name" value="Leu-rich_rpt"/>
</dbReference>
<keyword evidence="10" id="KW-0325">Glycoprotein</keyword>
<keyword evidence="8 12" id="KW-0472">Membrane</keyword>
<dbReference type="Proteomes" id="UP001457282">
    <property type="component" value="Unassembled WGS sequence"/>
</dbReference>
<keyword evidence="3" id="KW-1003">Cell membrane</keyword>
<dbReference type="SUPFAM" id="SSF52058">
    <property type="entry name" value="L domain-like"/>
    <property type="match status" value="1"/>
</dbReference>
<dbReference type="PANTHER" id="PTHR27004:SF435">
    <property type="entry name" value="LEUCINE-RICH REPEAT-CONTAINING N-TERMINAL PLANT-TYPE DOMAIN-CONTAINING PROTEIN"/>
    <property type="match status" value="1"/>
</dbReference>
<evidence type="ECO:0000256" key="4">
    <source>
        <dbReference type="ARBA" id="ARBA00022614"/>
    </source>
</evidence>
<evidence type="ECO:0000256" key="8">
    <source>
        <dbReference type="ARBA" id="ARBA00023136"/>
    </source>
</evidence>